<dbReference type="CDD" id="cd00082">
    <property type="entry name" value="HisKA"/>
    <property type="match status" value="1"/>
</dbReference>
<comment type="catalytic activity">
    <reaction evidence="1">
        <text>ATP + protein L-histidine = ADP + protein N-phospho-L-histidine.</text>
        <dbReference type="EC" id="2.7.13.3"/>
    </reaction>
</comment>
<dbReference type="PANTHER" id="PTHR45436">
    <property type="entry name" value="SENSOR HISTIDINE KINASE YKOH"/>
    <property type="match status" value="1"/>
</dbReference>
<dbReference type="InterPro" id="IPR036890">
    <property type="entry name" value="HATPase_C_sf"/>
</dbReference>
<comment type="caution">
    <text evidence="13">The sequence shown here is derived from an EMBL/GenBank/DDBJ whole genome shotgun (WGS) entry which is preliminary data.</text>
</comment>
<dbReference type="Pfam" id="PF00512">
    <property type="entry name" value="HisKA"/>
    <property type="match status" value="1"/>
</dbReference>
<dbReference type="InterPro" id="IPR003594">
    <property type="entry name" value="HATPase_dom"/>
</dbReference>
<name>A0ABT9QTH6_9ACTN</name>
<dbReference type="EC" id="2.7.13.3" evidence="3"/>
<proteinExistence type="predicted"/>
<keyword evidence="6" id="KW-0812">Transmembrane</keyword>
<evidence type="ECO:0000256" key="2">
    <source>
        <dbReference type="ARBA" id="ARBA00004236"/>
    </source>
</evidence>
<evidence type="ECO:0000256" key="4">
    <source>
        <dbReference type="ARBA" id="ARBA00022553"/>
    </source>
</evidence>
<evidence type="ECO:0000256" key="6">
    <source>
        <dbReference type="ARBA" id="ARBA00022692"/>
    </source>
</evidence>
<dbReference type="InterPro" id="IPR036097">
    <property type="entry name" value="HisK_dim/P_sf"/>
</dbReference>
<dbReference type="SMART" id="SM00304">
    <property type="entry name" value="HAMP"/>
    <property type="match status" value="1"/>
</dbReference>
<evidence type="ECO:0000256" key="8">
    <source>
        <dbReference type="ARBA" id="ARBA00022989"/>
    </source>
</evidence>
<dbReference type="PROSITE" id="PS50109">
    <property type="entry name" value="HIS_KIN"/>
    <property type="match status" value="1"/>
</dbReference>
<dbReference type="InterPro" id="IPR005467">
    <property type="entry name" value="His_kinase_dom"/>
</dbReference>
<dbReference type="InterPro" id="IPR003660">
    <property type="entry name" value="HAMP_dom"/>
</dbReference>
<dbReference type="PROSITE" id="PS50885">
    <property type="entry name" value="HAMP"/>
    <property type="match status" value="1"/>
</dbReference>
<evidence type="ECO:0000256" key="9">
    <source>
        <dbReference type="ARBA" id="ARBA00023012"/>
    </source>
</evidence>
<dbReference type="CDD" id="cd06225">
    <property type="entry name" value="HAMP"/>
    <property type="match status" value="1"/>
</dbReference>
<dbReference type="InterPro" id="IPR004358">
    <property type="entry name" value="Sig_transdc_His_kin-like_C"/>
</dbReference>
<dbReference type="Pfam" id="PF00672">
    <property type="entry name" value="HAMP"/>
    <property type="match status" value="1"/>
</dbReference>
<gene>
    <name evidence="13" type="ORF">J2853_008545</name>
</gene>
<dbReference type="Gene3D" id="6.10.340.10">
    <property type="match status" value="1"/>
</dbReference>
<keyword evidence="10" id="KW-0472">Membrane</keyword>
<dbReference type="SMART" id="SM00388">
    <property type="entry name" value="HisKA"/>
    <property type="match status" value="1"/>
</dbReference>
<evidence type="ECO:0000313" key="13">
    <source>
        <dbReference type="EMBL" id="MDP9849334.1"/>
    </source>
</evidence>
<organism evidence="13 14">
    <name type="scientific">Streptosporangium lutulentum</name>
    <dbReference type="NCBI Taxonomy" id="1461250"/>
    <lineage>
        <taxon>Bacteria</taxon>
        <taxon>Bacillati</taxon>
        <taxon>Actinomycetota</taxon>
        <taxon>Actinomycetes</taxon>
        <taxon>Streptosporangiales</taxon>
        <taxon>Streptosporangiaceae</taxon>
        <taxon>Streptosporangium</taxon>
    </lineage>
</organism>
<dbReference type="Gene3D" id="1.10.287.130">
    <property type="match status" value="1"/>
</dbReference>
<sequence>MIGASIDFLVLDRVQIHVSQEAQRVATNWIGSFKPGVTPRPTPKTRINLLQLVDSHGRVVVASAAAAGRPALSTMRPPVDNQIQDGTVCSAGGECVMLVAVRPAPLEIRELWGGEPHFVYAGMVQPSLLATDDLEIFTAAGVLLTAGLIAWGNWWVGGRSMRPVAAIRETMAEITVSDLSLRVPQPPGRSEYALLARTANQTLARLEEAVKQQRRFASTTSHELRTPLTGLRARLEEAVLYPHDVDPRETVREALAITDRLETIVDDLLVLARLRAGGPVAHEPIDLGILVKEEAAAGMGGVPVHVRIGRDVNVQGNRIQLIRVVDNLLANARRHAETRVEATAERVGDHAVVTVTDDGDGIAPQDRERVFERFVRLDDGRRREPGGSGLGLAISRDIAHAHNGTLLIEDSPRGARFVLRLPLMDGTGSSPVHEIRLGVLHFAGEGQASAWRT</sequence>
<reference evidence="13 14" key="1">
    <citation type="submission" date="2023-07" db="EMBL/GenBank/DDBJ databases">
        <title>Sequencing the genomes of 1000 actinobacteria strains.</title>
        <authorList>
            <person name="Klenk H.-P."/>
        </authorList>
    </citation>
    <scope>NUCLEOTIDE SEQUENCE [LARGE SCALE GENOMIC DNA]</scope>
    <source>
        <strain evidence="13 14">DSM 46740</strain>
    </source>
</reference>
<evidence type="ECO:0000256" key="3">
    <source>
        <dbReference type="ARBA" id="ARBA00012438"/>
    </source>
</evidence>
<dbReference type="InterPro" id="IPR050428">
    <property type="entry name" value="TCS_sensor_his_kinase"/>
</dbReference>
<evidence type="ECO:0000259" key="11">
    <source>
        <dbReference type="PROSITE" id="PS50109"/>
    </source>
</evidence>
<dbReference type="InterPro" id="IPR003661">
    <property type="entry name" value="HisK_dim/P_dom"/>
</dbReference>
<dbReference type="Gene3D" id="3.30.565.10">
    <property type="entry name" value="Histidine kinase-like ATPase, C-terminal domain"/>
    <property type="match status" value="1"/>
</dbReference>
<evidence type="ECO:0000256" key="10">
    <source>
        <dbReference type="ARBA" id="ARBA00023136"/>
    </source>
</evidence>
<keyword evidence="14" id="KW-1185">Reference proteome</keyword>
<dbReference type="PRINTS" id="PR00344">
    <property type="entry name" value="BCTRLSENSOR"/>
</dbReference>
<accession>A0ABT9QTH6</accession>
<evidence type="ECO:0000256" key="7">
    <source>
        <dbReference type="ARBA" id="ARBA00022777"/>
    </source>
</evidence>
<keyword evidence="4" id="KW-0597">Phosphoprotein</keyword>
<evidence type="ECO:0000256" key="1">
    <source>
        <dbReference type="ARBA" id="ARBA00000085"/>
    </source>
</evidence>
<feature type="domain" description="HAMP" evidence="12">
    <location>
        <begin position="158"/>
        <end position="211"/>
    </location>
</feature>
<dbReference type="GO" id="GO:0016301">
    <property type="term" value="F:kinase activity"/>
    <property type="evidence" value="ECO:0007669"/>
    <property type="project" value="UniProtKB-KW"/>
</dbReference>
<evidence type="ECO:0000313" key="14">
    <source>
        <dbReference type="Proteomes" id="UP001225356"/>
    </source>
</evidence>
<keyword evidence="9" id="KW-0902">Two-component regulatory system</keyword>
<dbReference type="SUPFAM" id="SSF55874">
    <property type="entry name" value="ATPase domain of HSP90 chaperone/DNA topoisomerase II/histidine kinase"/>
    <property type="match status" value="1"/>
</dbReference>
<feature type="domain" description="Histidine kinase" evidence="11">
    <location>
        <begin position="219"/>
        <end position="425"/>
    </location>
</feature>
<dbReference type="SUPFAM" id="SSF47384">
    <property type="entry name" value="Homodimeric domain of signal transducing histidine kinase"/>
    <property type="match status" value="1"/>
</dbReference>
<dbReference type="PANTHER" id="PTHR45436:SF5">
    <property type="entry name" value="SENSOR HISTIDINE KINASE TRCS"/>
    <property type="match status" value="1"/>
</dbReference>
<protein>
    <recommendedName>
        <fullName evidence="3">histidine kinase</fullName>
        <ecNumber evidence="3">2.7.13.3</ecNumber>
    </recommendedName>
</protein>
<dbReference type="SMART" id="SM00387">
    <property type="entry name" value="HATPase_c"/>
    <property type="match status" value="1"/>
</dbReference>
<keyword evidence="8" id="KW-1133">Transmembrane helix</keyword>
<dbReference type="Proteomes" id="UP001225356">
    <property type="component" value="Unassembled WGS sequence"/>
</dbReference>
<evidence type="ECO:0000256" key="5">
    <source>
        <dbReference type="ARBA" id="ARBA00022679"/>
    </source>
</evidence>
<keyword evidence="7 13" id="KW-0418">Kinase</keyword>
<keyword evidence="5" id="KW-0808">Transferase</keyword>
<dbReference type="Pfam" id="PF02518">
    <property type="entry name" value="HATPase_c"/>
    <property type="match status" value="1"/>
</dbReference>
<evidence type="ECO:0000259" key="12">
    <source>
        <dbReference type="PROSITE" id="PS50885"/>
    </source>
</evidence>
<comment type="subcellular location">
    <subcellularLocation>
        <location evidence="2">Cell membrane</location>
    </subcellularLocation>
</comment>
<dbReference type="EMBL" id="JAUSQU010000001">
    <property type="protein sequence ID" value="MDP9849334.1"/>
    <property type="molecule type" value="Genomic_DNA"/>
</dbReference>
<dbReference type="RefSeq" id="WP_307567128.1">
    <property type="nucleotide sequence ID" value="NZ_JAUSQU010000001.1"/>
</dbReference>